<feature type="chain" id="PRO_5012698254" description="OmpA-like domain-containing protein" evidence="12">
    <location>
        <begin position="21"/>
        <end position="351"/>
    </location>
</feature>
<dbReference type="Pfam" id="PF00691">
    <property type="entry name" value="OmpA"/>
    <property type="match status" value="1"/>
</dbReference>
<dbReference type="Pfam" id="PF13505">
    <property type="entry name" value="OMP_b-brl"/>
    <property type="match status" value="1"/>
</dbReference>
<evidence type="ECO:0000313" key="14">
    <source>
        <dbReference type="EMBL" id="PCK31626.1"/>
    </source>
</evidence>
<feature type="domain" description="OmpA-like" evidence="13">
    <location>
        <begin position="228"/>
        <end position="345"/>
    </location>
</feature>
<dbReference type="Gene3D" id="3.30.1330.60">
    <property type="entry name" value="OmpA-like domain"/>
    <property type="match status" value="1"/>
</dbReference>
<dbReference type="PROSITE" id="PS51123">
    <property type="entry name" value="OMPA_2"/>
    <property type="match status" value="1"/>
</dbReference>
<dbReference type="InterPro" id="IPR006665">
    <property type="entry name" value="OmpA-like"/>
</dbReference>
<evidence type="ECO:0000256" key="12">
    <source>
        <dbReference type="SAM" id="SignalP"/>
    </source>
</evidence>
<dbReference type="CDD" id="cd07185">
    <property type="entry name" value="OmpA_C-like"/>
    <property type="match status" value="1"/>
</dbReference>
<dbReference type="OrthoDB" id="9805832at2"/>
<dbReference type="EMBL" id="NKHF01000050">
    <property type="protein sequence ID" value="PCK31626.1"/>
    <property type="molecule type" value="Genomic_DNA"/>
</dbReference>
<feature type="region of interest" description="Disordered" evidence="11">
    <location>
        <begin position="180"/>
        <end position="212"/>
    </location>
</feature>
<reference evidence="15" key="1">
    <citation type="journal article" date="2019" name="Genome Announc.">
        <title>Draft Genome Sequence of Pseudoalteromonas piscicida Strain 36Y ROTHPW, an Hypersaline Seawater Isolate from the South Coast of Sonora, Mexico.</title>
        <authorList>
            <person name="Sanchez-Diaz R."/>
            <person name="Molina-Garza Z.J."/>
            <person name="Cruz-Suarez L.E."/>
            <person name="Selvin J."/>
            <person name="Kiran G.S."/>
            <person name="Ibarra-Gamez J.C."/>
            <person name="Gomez-Gil B."/>
            <person name="Galaviz-Silva L."/>
        </authorList>
    </citation>
    <scope>NUCLEOTIDE SEQUENCE [LARGE SCALE GENOMIC DNA]</scope>
    <source>
        <strain evidence="15">36Y_RITHPW</strain>
    </source>
</reference>
<evidence type="ECO:0000256" key="8">
    <source>
        <dbReference type="ARBA" id="ARBA00023136"/>
    </source>
</evidence>
<keyword evidence="3" id="KW-1134">Transmembrane beta strand</keyword>
<keyword evidence="2" id="KW-0813">Transport</keyword>
<gene>
    <name evidence="14" type="ORF">CEX98_11310</name>
</gene>
<keyword evidence="15" id="KW-1185">Reference proteome</keyword>
<dbReference type="SUPFAM" id="SSF56925">
    <property type="entry name" value="OMPA-like"/>
    <property type="match status" value="1"/>
</dbReference>
<proteinExistence type="predicted"/>
<evidence type="ECO:0000256" key="5">
    <source>
        <dbReference type="ARBA" id="ARBA00022729"/>
    </source>
</evidence>
<dbReference type="InterPro" id="IPR050330">
    <property type="entry name" value="Bact_OuterMem_StrucFunc"/>
</dbReference>
<comment type="subcellular location">
    <subcellularLocation>
        <location evidence="1">Cell outer membrane</location>
        <topology evidence="1">Multi-pass membrane protein</topology>
    </subcellularLocation>
</comment>
<sequence>MKIKTLSLLVAMAVTANANANTTEPTEGVYLGVFGDFYDADWQEHRDVPGLNIEDSTGWGAEIGYRFDKYWSGRLEYADMDFDLSGISNGSLDAERYGIDGLYHFDGGPFYGLVGLKKMNLDVVSDNTFANVGAGVRHFFTDNLFVNAEAAVYQGLEAGFTDVGGKIGINYSFGSAGKSEAVEPAPAPTPVVAEAPKDSDKDGVVDSEDKCANTPMTDAVDASGCTMYKIKEDKVSLLVRFPHDDATFSQQYVDDINAVAKFLKEHKSASVVIEGHTSAVGDANYNQKLSERRAKSVAEKLVDMGIDSMRITTVGYGEERLKNPANTREAHAENRRVEAHLSTKEKVKVKR</sequence>
<evidence type="ECO:0000313" key="15">
    <source>
        <dbReference type="Proteomes" id="UP000228621"/>
    </source>
</evidence>
<comment type="caution">
    <text evidence="14">The sequence shown here is derived from an EMBL/GenBank/DDBJ whole genome shotgun (WGS) entry which is preliminary data.</text>
</comment>
<dbReference type="InterPro" id="IPR006664">
    <property type="entry name" value="OMP_bac"/>
</dbReference>
<keyword evidence="9" id="KW-0998">Cell outer membrane</keyword>
<dbReference type="Gene3D" id="2.40.160.20">
    <property type="match status" value="1"/>
</dbReference>
<feature type="compositionally biased region" description="Basic and acidic residues" evidence="11">
    <location>
        <begin position="195"/>
        <end position="211"/>
    </location>
</feature>
<dbReference type="RefSeq" id="WP_099642183.1">
    <property type="nucleotide sequence ID" value="NZ_NKHF01000050.1"/>
</dbReference>
<dbReference type="InterPro" id="IPR036737">
    <property type="entry name" value="OmpA-like_sf"/>
</dbReference>
<accession>A0A2A5JQC9</accession>
<evidence type="ECO:0000256" key="9">
    <source>
        <dbReference type="ARBA" id="ARBA00023237"/>
    </source>
</evidence>
<evidence type="ECO:0000256" key="11">
    <source>
        <dbReference type="SAM" id="MobiDB-lite"/>
    </source>
</evidence>
<dbReference type="PRINTS" id="PR01021">
    <property type="entry name" value="OMPADOMAIN"/>
</dbReference>
<dbReference type="GO" id="GO:0015288">
    <property type="term" value="F:porin activity"/>
    <property type="evidence" value="ECO:0007669"/>
    <property type="project" value="UniProtKB-KW"/>
</dbReference>
<evidence type="ECO:0000256" key="6">
    <source>
        <dbReference type="ARBA" id="ARBA00023065"/>
    </source>
</evidence>
<evidence type="ECO:0000256" key="3">
    <source>
        <dbReference type="ARBA" id="ARBA00022452"/>
    </source>
</evidence>
<dbReference type="GO" id="GO:0009279">
    <property type="term" value="C:cell outer membrane"/>
    <property type="evidence" value="ECO:0007669"/>
    <property type="project" value="UniProtKB-SubCell"/>
</dbReference>
<dbReference type="PANTHER" id="PTHR30329">
    <property type="entry name" value="STATOR ELEMENT OF FLAGELLAR MOTOR COMPLEX"/>
    <property type="match status" value="1"/>
</dbReference>
<dbReference type="GO" id="GO:0006811">
    <property type="term" value="P:monoatomic ion transport"/>
    <property type="evidence" value="ECO:0007669"/>
    <property type="project" value="UniProtKB-KW"/>
</dbReference>
<keyword evidence="8 10" id="KW-0472">Membrane</keyword>
<dbReference type="InterPro" id="IPR027385">
    <property type="entry name" value="Beta-barrel_OMP"/>
</dbReference>
<keyword evidence="4" id="KW-0812">Transmembrane</keyword>
<dbReference type="GO" id="GO:0046930">
    <property type="term" value="C:pore complex"/>
    <property type="evidence" value="ECO:0007669"/>
    <property type="project" value="UniProtKB-KW"/>
</dbReference>
<evidence type="ECO:0000256" key="4">
    <source>
        <dbReference type="ARBA" id="ARBA00022692"/>
    </source>
</evidence>
<name>A0A2A5JQC9_PSEO7</name>
<dbReference type="AlphaFoldDB" id="A0A2A5JQC9"/>
<feature type="region of interest" description="Disordered" evidence="11">
    <location>
        <begin position="320"/>
        <end position="351"/>
    </location>
</feature>
<feature type="signal peptide" evidence="12">
    <location>
        <begin position="1"/>
        <end position="20"/>
    </location>
</feature>
<evidence type="ECO:0000256" key="10">
    <source>
        <dbReference type="PROSITE-ProRule" id="PRU00473"/>
    </source>
</evidence>
<dbReference type="Proteomes" id="UP000228621">
    <property type="component" value="Unassembled WGS sequence"/>
</dbReference>
<evidence type="ECO:0000256" key="2">
    <source>
        <dbReference type="ARBA" id="ARBA00022448"/>
    </source>
</evidence>
<evidence type="ECO:0000259" key="13">
    <source>
        <dbReference type="PROSITE" id="PS51123"/>
    </source>
</evidence>
<keyword evidence="7" id="KW-0626">Porin</keyword>
<keyword evidence="5 12" id="KW-0732">Signal</keyword>
<keyword evidence="6" id="KW-0406">Ion transport</keyword>
<dbReference type="InterPro" id="IPR011250">
    <property type="entry name" value="OMP/PagP_B-barrel"/>
</dbReference>
<dbReference type="SUPFAM" id="SSF103088">
    <property type="entry name" value="OmpA-like"/>
    <property type="match status" value="1"/>
</dbReference>
<evidence type="ECO:0000256" key="1">
    <source>
        <dbReference type="ARBA" id="ARBA00004571"/>
    </source>
</evidence>
<evidence type="ECO:0000256" key="7">
    <source>
        <dbReference type="ARBA" id="ARBA00023114"/>
    </source>
</evidence>
<protein>
    <recommendedName>
        <fullName evidence="13">OmpA-like domain-containing protein</fullName>
    </recommendedName>
</protein>
<dbReference type="PANTHER" id="PTHR30329:SF21">
    <property type="entry name" value="LIPOPROTEIN YIAD-RELATED"/>
    <property type="match status" value="1"/>
</dbReference>
<organism evidence="14 15">
    <name type="scientific">Pseudoalteromonas piscicida</name>
    <dbReference type="NCBI Taxonomy" id="43662"/>
    <lineage>
        <taxon>Bacteria</taxon>
        <taxon>Pseudomonadati</taxon>
        <taxon>Pseudomonadota</taxon>
        <taxon>Gammaproteobacteria</taxon>
        <taxon>Alteromonadales</taxon>
        <taxon>Pseudoalteromonadaceae</taxon>
        <taxon>Pseudoalteromonas</taxon>
    </lineage>
</organism>